<dbReference type="PANTHER" id="PTHR46370">
    <property type="entry name" value="GPALPP MOTIFS-CONTAINING PROTEIN 1"/>
    <property type="match status" value="1"/>
</dbReference>
<feature type="compositionally biased region" description="Basic and acidic residues" evidence="1">
    <location>
        <begin position="158"/>
        <end position="172"/>
    </location>
</feature>
<feature type="region of interest" description="Disordered" evidence="1">
    <location>
        <begin position="1"/>
        <end position="286"/>
    </location>
</feature>
<dbReference type="PANTHER" id="PTHR46370:SF1">
    <property type="entry name" value="GPALPP MOTIFS-CONTAINING PROTEIN 1"/>
    <property type="match status" value="1"/>
</dbReference>
<organism evidence="3 4">
    <name type="scientific">Sporothrix curviconia</name>
    <dbReference type="NCBI Taxonomy" id="1260050"/>
    <lineage>
        <taxon>Eukaryota</taxon>
        <taxon>Fungi</taxon>
        <taxon>Dikarya</taxon>
        <taxon>Ascomycota</taxon>
        <taxon>Pezizomycotina</taxon>
        <taxon>Sordariomycetes</taxon>
        <taxon>Sordariomycetidae</taxon>
        <taxon>Ophiostomatales</taxon>
        <taxon>Ophiostomataceae</taxon>
        <taxon>Sporothrix</taxon>
    </lineage>
</organism>
<evidence type="ECO:0000313" key="4">
    <source>
        <dbReference type="Proteomes" id="UP001642405"/>
    </source>
</evidence>
<dbReference type="InterPro" id="IPR046331">
    <property type="entry name" value="GPAM1-like"/>
</dbReference>
<feature type="compositionally biased region" description="Acidic residues" evidence="1">
    <location>
        <begin position="220"/>
        <end position="229"/>
    </location>
</feature>
<feature type="compositionally biased region" description="Basic and acidic residues" evidence="1">
    <location>
        <begin position="356"/>
        <end position="390"/>
    </location>
</feature>
<dbReference type="Proteomes" id="UP001642405">
    <property type="component" value="Unassembled WGS sequence"/>
</dbReference>
<feature type="compositionally biased region" description="Low complexity" evidence="1">
    <location>
        <begin position="268"/>
        <end position="277"/>
    </location>
</feature>
<feature type="compositionally biased region" description="Low complexity" evidence="1">
    <location>
        <begin position="173"/>
        <end position="182"/>
    </location>
</feature>
<feature type="compositionally biased region" description="Low complexity" evidence="1">
    <location>
        <begin position="324"/>
        <end position="342"/>
    </location>
</feature>
<feature type="compositionally biased region" description="Basic residues" evidence="1">
    <location>
        <begin position="391"/>
        <end position="407"/>
    </location>
</feature>
<comment type="caution">
    <text evidence="3">The sequence shown here is derived from an EMBL/GenBank/DDBJ whole genome shotgun (WGS) entry which is preliminary data.</text>
</comment>
<dbReference type="InterPro" id="IPR022226">
    <property type="entry name" value="DUF3752"/>
</dbReference>
<dbReference type="EMBL" id="CAWUHB010000010">
    <property type="protein sequence ID" value="CAK7215527.1"/>
    <property type="molecule type" value="Genomic_DNA"/>
</dbReference>
<feature type="compositionally biased region" description="Low complexity" evidence="1">
    <location>
        <begin position="125"/>
        <end position="142"/>
    </location>
</feature>
<evidence type="ECO:0000256" key="1">
    <source>
        <dbReference type="SAM" id="MobiDB-lite"/>
    </source>
</evidence>
<accession>A0ABP0B7L4</accession>
<feature type="compositionally biased region" description="Low complexity" evidence="1">
    <location>
        <begin position="43"/>
        <end position="52"/>
    </location>
</feature>
<feature type="region of interest" description="Disordered" evidence="1">
    <location>
        <begin position="303"/>
        <end position="452"/>
    </location>
</feature>
<proteinExistence type="predicted"/>
<feature type="domain" description="DUF3752" evidence="2">
    <location>
        <begin position="248"/>
        <end position="383"/>
    </location>
</feature>
<sequence>MSQIGPAMPPHLAKRKREADADNDAEDGRRVRRGSPIGPAPAPAKAATAQGPTLPPQHGLNEDEIDLDYGDSDDDTAGQAPPPAKASTAPGPAPHVPPNHAANADEIDLDYGDSDDDNAGPAPPSAASQPARPVMGPTMGPTMPSPRDAGPRDNAGADDARSDGKDGKDGKDSNSNSNSNSDSDSDSDDSDFGPALPGADDKYPRGPVADNSTAKHSGKDDDDDDDDTAPFDPYSAAPSQRDDWMLTPPSDNKAANLAADPTKIRPRGFATGRAAASGAGGGAASSAIGSLWTETLQQKSQRLADTVLGRAADPRRGGGGSNTAAPAAGPVSGSSAAMAAANAEREAQIRAYTEATRGKSLYEAHQESLKSGKTKKDKDRDDRDRDDSDRSHRRADKSHNDKRRHDRHSLDDRDGRDEDRPFKKSSHKSAAQEEDDDPSARAFDRDKDMRIGVQINNKQRRDLVSRAGDFGGRFSKGSFL</sequence>
<feature type="compositionally biased region" description="Basic and acidic residues" evidence="1">
    <location>
        <begin position="438"/>
        <end position="450"/>
    </location>
</feature>
<feature type="compositionally biased region" description="Acidic residues" evidence="1">
    <location>
        <begin position="62"/>
        <end position="76"/>
    </location>
</feature>
<feature type="compositionally biased region" description="Acidic residues" evidence="1">
    <location>
        <begin position="105"/>
        <end position="118"/>
    </location>
</feature>
<protein>
    <recommendedName>
        <fullName evidence="2">DUF3752 domain-containing protein</fullName>
    </recommendedName>
</protein>
<evidence type="ECO:0000259" key="2">
    <source>
        <dbReference type="Pfam" id="PF12572"/>
    </source>
</evidence>
<dbReference type="Pfam" id="PF12572">
    <property type="entry name" value="DUF3752"/>
    <property type="match status" value="2"/>
</dbReference>
<gene>
    <name evidence="3" type="ORF">SCUCBS95973_002505</name>
</gene>
<reference evidence="3 4" key="1">
    <citation type="submission" date="2024-01" db="EMBL/GenBank/DDBJ databases">
        <authorList>
            <person name="Allen C."/>
            <person name="Tagirdzhanova G."/>
        </authorList>
    </citation>
    <scope>NUCLEOTIDE SEQUENCE [LARGE SCALE GENOMIC DNA]</scope>
</reference>
<keyword evidence="4" id="KW-1185">Reference proteome</keyword>
<evidence type="ECO:0000313" key="3">
    <source>
        <dbReference type="EMBL" id="CAK7215527.1"/>
    </source>
</evidence>
<feature type="compositionally biased region" description="Basic and acidic residues" evidence="1">
    <location>
        <begin position="408"/>
        <end position="422"/>
    </location>
</feature>
<name>A0ABP0B7L4_9PEZI</name>
<feature type="domain" description="DUF3752" evidence="2">
    <location>
        <begin position="384"/>
        <end position="475"/>
    </location>
</feature>